<evidence type="ECO:0000256" key="1">
    <source>
        <dbReference type="ARBA" id="ARBA00004389"/>
    </source>
</evidence>
<dbReference type="SUPFAM" id="SSF53756">
    <property type="entry name" value="UDP-Glycosyltransferase/glycogen phosphorylase"/>
    <property type="match status" value="1"/>
</dbReference>
<evidence type="ECO:0000256" key="8">
    <source>
        <dbReference type="ARBA" id="ARBA00023136"/>
    </source>
</evidence>
<dbReference type="EMBL" id="HE573026">
    <property type="protein sequence ID" value="CCC52236.1"/>
    <property type="molecule type" value="Genomic_DNA"/>
</dbReference>
<keyword evidence="4 10" id="KW-0808">Transferase</keyword>
<dbReference type="GO" id="GO:0005789">
    <property type="term" value="C:endoplasmic reticulum membrane"/>
    <property type="evidence" value="ECO:0007669"/>
    <property type="project" value="UniProtKB-SubCell"/>
</dbReference>
<comment type="pathway">
    <text evidence="2">Protein modification; protein glycosylation.</text>
</comment>
<evidence type="ECO:0000256" key="5">
    <source>
        <dbReference type="ARBA" id="ARBA00022692"/>
    </source>
</evidence>
<gene>
    <name evidence="10" type="ORF">TVY486_1012790</name>
</gene>
<sequence>MFSYDDLVWMISFPSFCFVALWFSVTVKLLMRSDYGRKKRAAVREIIAERERLGEVVNHSLVRQSKAVLRRAVVVVGGDFARSPRMQYHALSMAKCGIFDEVALVGFDMGNKLTEGLRLREIKKDAIKSESTAVGDYECVVNTSNLISPLTAPNWFRIVFPHPKLHWLMATIYRALACAVVFTWVLMRASLMTVNSHGQLNIVELILIQSPPAVPFVPVIKYVVRPCVRVLNAVSYYFLIVAAWLMTNDTIEDIYQSFKLQQQRLSKKDGRDSKARAHRRSILCPAVAVDWHNFGHTILQADRRPPFVVWLYRFFEIRLCFGDFNITVSEAMRTSLQRIRRETIGRNLTEDVSVLYDAAPYFFGPVQRERFVQEVLVPALHTATGNCRELVGAALPPEWILNSKAACDPQGLFIVASTSWTPDDDYTMVVDALVRIDERLKAHNVQSENGPRTLKKVWLLVTGKGASRQHFEAAVAAANLSPFVTVTTIYLQSYVHYAMTLGAADVGLCMHHSSSGLDLPMKAVDMLGSGLPVVALYYESLSELLDEKRGWFFSNAAELEQILWHQLILPSGSLQEKRNFVAQNRGETWDDSWSSVVLPLLEGSL</sequence>
<feature type="transmembrane region" description="Helical" evidence="9">
    <location>
        <begin position="227"/>
        <end position="246"/>
    </location>
</feature>
<keyword evidence="6" id="KW-0256">Endoplasmic reticulum</keyword>
<feature type="transmembrane region" description="Helical" evidence="9">
    <location>
        <begin position="165"/>
        <end position="187"/>
    </location>
</feature>
<keyword evidence="5 9" id="KW-0812">Transmembrane</keyword>
<evidence type="ECO:0000256" key="9">
    <source>
        <dbReference type="SAM" id="Phobius"/>
    </source>
</evidence>
<dbReference type="PANTHER" id="PTHR13036">
    <property type="entry name" value="BETA1,4 MANNOSYLTRANSFERASE"/>
    <property type="match status" value="1"/>
</dbReference>
<proteinExistence type="predicted"/>
<protein>
    <submittedName>
        <fullName evidence="10">Putative glycosyltransferase</fullName>
        <ecNumber evidence="10">2.4.1.-</ecNumber>
    </submittedName>
</protein>
<dbReference type="GO" id="GO:0000030">
    <property type="term" value="F:mannosyltransferase activity"/>
    <property type="evidence" value="ECO:0007669"/>
    <property type="project" value="InterPro"/>
</dbReference>
<keyword evidence="7 9" id="KW-1133">Transmembrane helix</keyword>
<dbReference type="EC" id="2.4.1.-" evidence="10"/>
<dbReference type="PANTHER" id="PTHR13036:SF0">
    <property type="entry name" value="CHITOBIOSYLDIPHOSPHODOLICHOL BETA-MANNOSYLTRANSFERASE"/>
    <property type="match status" value="1"/>
</dbReference>
<evidence type="ECO:0000256" key="6">
    <source>
        <dbReference type="ARBA" id="ARBA00022824"/>
    </source>
</evidence>
<dbReference type="Gene3D" id="3.40.50.2000">
    <property type="entry name" value="Glycogen Phosphorylase B"/>
    <property type="match status" value="1"/>
</dbReference>
<feature type="transmembrane region" description="Helical" evidence="9">
    <location>
        <begin position="199"/>
        <end position="220"/>
    </location>
</feature>
<keyword evidence="3 10" id="KW-0328">Glycosyltransferase</keyword>
<dbReference type="VEuPathDB" id="TriTrypDB:TvY486_1012790"/>
<reference evidence="10" key="1">
    <citation type="journal article" date="2012" name="Proc. Natl. Acad. Sci. U.S.A.">
        <title>Antigenic diversity is generated by distinct evolutionary mechanisms in African trypanosome species.</title>
        <authorList>
            <person name="Jackson A.P."/>
            <person name="Berry A."/>
            <person name="Aslett M."/>
            <person name="Allison H.C."/>
            <person name="Burton P."/>
            <person name="Vavrova-Anderson J."/>
            <person name="Brown R."/>
            <person name="Browne H."/>
            <person name="Corton N."/>
            <person name="Hauser H."/>
            <person name="Gamble J."/>
            <person name="Gilderthorp R."/>
            <person name="Marcello L."/>
            <person name="McQuillan J."/>
            <person name="Otto T.D."/>
            <person name="Quail M.A."/>
            <person name="Sanders M.J."/>
            <person name="van Tonder A."/>
            <person name="Ginger M.L."/>
            <person name="Field M.C."/>
            <person name="Barry J.D."/>
            <person name="Hertz-Fowler C."/>
            <person name="Berriman M."/>
        </authorList>
    </citation>
    <scope>NUCLEOTIDE SEQUENCE</scope>
    <source>
        <strain evidence="10">Y486</strain>
    </source>
</reference>
<dbReference type="AlphaFoldDB" id="G0U474"/>
<organism evidence="10">
    <name type="scientific">Trypanosoma vivax (strain Y486)</name>
    <dbReference type="NCBI Taxonomy" id="1055687"/>
    <lineage>
        <taxon>Eukaryota</taxon>
        <taxon>Discoba</taxon>
        <taxon>Euglenozoa</taxon>
        <taxon>Kinetoplastea</taxon>
        <taxon>Metakinetoplastina</taxon>
        <taxon>Trypanosomatida</taxon>
        <taxon>Trypanosomatidae</taxon>
        <taxon>Trypanosoma</taxon>
        <taxon>Duttonella</taxon>
    </lineage>
</organism>
<evidence type="ECO:0000256" key="7">
    <source>
        <dbReference type="ARBA" id="ARBA00022989"/>
    </source>
</evidence>
<dbReference type="InterPro" id="IPR026051">
    <property type="entry name" value="ALG1-like"/>
</dbReference>
<keyword evidence="8 9" id="KW-0472">Membrane</keyword>
<feature type="transmembrane region" description="Helical" evidence="9">
    <location>
        <begin position="6"/>
        <end position="30"/>
    </location>
</feature>
<evidence type="ECO:0000256" key="4">
    <source>
        <dbReference type="ARBA" id="ARBA00022679"/>
    </source>
</evidence>
<evidence type="ECO:0000313" key="10">
    <source>
        <dbReference type="EMBL" id="CCC52236.1"/>
    </source>
</evidence>
<name>G0U474_TRYVY</name>
<evidence type="ECO:0000256" key="2">
    <source>
        <dbReference type="ARBA" id="ARBA00004922"/>
    </source>
</evidence>
<accession>G0U474</accession>
<evidence type="ECO:0000256" key="3">
    <source>
        <dbReference type="ARBA" id="ARBA00022676"/>
    </source>
</evidence>
<comment type="subcellular location">
    <subcellularLocation>
        <location evidence="1">Endoplasmic reticulum membrane</location>
        <topology evidence="1">Single-pass membrane protein</topology>
    </subcellularLocation>
</comment>